<accession>A0ACB7F5R8</accession>
<sequence length="108" mass="12104">MTTTRRRDDVYRSETDVLVLKLSPSHRRMWNDCSRHSVSLRDDSTAREGSSKRAISLDMPGLTSARRNASPHRQAKSTIHISDVRSPNSPQSNTPGLMCGISLQPDEE</sequence>
<gene>
    <name evidence="1" type="ORF">GBF38_013842</name>
</gene>
<comment type="caution">
    <text evidence="1">The sequence shown here is derived from an EMBL/GenBank/DDBJ whole genome shotgun (WGS) entry which is preliminary data.</text>
</comment>
<name>A0ACB7F5R8_NIBAL</name>
<organism evidence="1 2">
    <name type="scientific">Nibea albiflora</name>
    <name type="common">Yellow drum</name>
    <name type="synonym">Corvina albiflora</name>
    <dbReference type="NCBI Taxonomy" id="240163"/>
    <lineage>
        <taxon>Eukaryota</taxon>
        <taxon>Metazoa</taxon>
        <taxon>Chordata</taxon>
        <taxon>Craniata</taxon>
        <taxon>Vertebrata</taxon>
        <taxon>Euteleostomi</taxon>
        <taxon>Actinopterygii</taxon>
        <taxon>Neopterygii</taxon>
        <taxon>Teleostei</taxon>
        <taxon>Neoteleostei</taxon>
        <taxon>Acanthomorphata</taxon>
        <taxon>Eupercaria</taxon>
        <taxon>Sciaenidae</taxon>
        <taxon>Nibea</taxon>
    </lineage>
</organism>
<evidence type="ECO:0000313" key="1">
    <source>
        <dbReference type="EMBL" id="KAG8009803.1"/>
    </source>
</evidence>
<dbReference type="Proteomes" id="UP000805704">
    <property type="component" value="Chromosome 16"/>
</dbReference>
<reference evidence="1" key="1">
    <citation type="submission" date="2020-04" db="EMBL/GenBank/DDBJ databases">
        <title>A chromosome-scale assembly and high-density genetic map of the yellow drum (Nibea albiflora) genome.</title>
        <authorList>
            <person name="Xu D."/>
            <person name="Zhang W."/>
            <person name="Chen R."/>
            <person name="Tan P."/>
            <person name="Wang L."/>
            <person name="Song H."/>
            <person name="Tian L."/>
            <person name="Zhu Q."/>
            <person name="Wang B."/>
        </authorList>
    </citation>
    <scope>NUCLEOTIDE SEQUENCE</scope>
    <source>
        <strain evidence="1">ZJHYS-2018</strain>
    </source>
</reference>
<protein>
    <submittedName>
        <fullName evidence="1">Uncharacterized protein</fullName>
    </submittedName>
</protein>
<evidence type="ECO:0000313" key="2">
    <source>
        <dbReference type="Proteomes" id="UP000805704"/>
    </source>
</evidence>
<dbReference type="EMBL" id="CM024804">
    <property type="protein sequence ID" value="KAG8009803.1"/>
    <property type="molecule type" value="Genomic_DNA"/>
</dbReference>
<keyword evidence="2" id="KW-1185">Reference proteome</keyword>
<proteinExistence type="predicted"/>